<dbReference type="EMBL" id="FCQH01000035">
    <property type="protein sequence ID" value="CVL09248.1"/>
    <property type="molecule type" value="Genomic_DNA"/>
</dbReference>
<sequence>MPRKRRQQPGTPPDLPEIPQGAYKKAYYPHPDTVYYYLGEGFWRRGTISNETQSTSLHVVIDEDLGSSYSVRVEYIRKRADWDQ</sequence>
<gene>
    <name evidence="2" type="ORF">FMAN_14319</name>
</gene>
<evidence type="ECO:0000313" key="2">
    <source>
        <dbReference type="EMBL" id="CVL09248.1"/>
    </source>
</evidence>
<name>A0A1L7UF19_FUSMA</name>
<dbReference type="Proteomes" id="UP000184255">
    <property type="component" value="Unassembled WGS sequence"/>
</dbReference>
<dbReference type="VEuPathDB" id="FungiDB:FMAN_14319"/>
<dbReference type="RefSeq" id="XP_041691536.1">
    <property type="nucleotide sequence ID" value="XM_041826191.1"/>
</dbReference>
<proteinExistence type="predicted"/>
<organism evidence="2 3">
    <name type="scientific">Fusarium mangiferae</name>
    <name type="common">Mango malformation disease fungus</name>
    <dbReference type="NCBI Taxonomy" id="192010"/>
    <lineage>
        <taxon>Eukaryota</taxon>
        <taxon>Fungi</taxon>
        <taxon>Dikarya</taxon>
        <taxon>Ascomycota</taxon>
        <taxon>Pezizomycotina</taxon>
        <taxon>Sordariomycetes</taxon>
        <taxon>Hypocreomycetidae</taxon>
        <taxon>Hypocreales</taxon>
        <taxon>Nectriaceae</taxon>
        <taxon>Fusarium</taxon>
        <taxon>Fusarium fujikuroi species complex</taxon>
    </lineage>
</organism>
<feature type="region of interest" description="Disordered" evidence="1">
    <location>
        <begin position="1"/>
        <end position="23"/>
    </location>
</feature>
<accession>A0A1L7UF19</accession>
<dbReference type="AlphaFoldDB" id="A0A1L7UF19"/>
<dbReference type="GeneID" id="65093566"/>
<keyword evidence="3" id="KW-1185">Reference proteome</keyword>
<protein>
    <submittedName>
        <fullName evidence="2">Uncharacterized protein</fullName>
    </submittedName>
</protein>
<evidence type="ECO:0000313" key="3">
    <source>
        <dbReference type="Proteomes" id="UP000184255"/>
    </source>
</evidence>
<comment type="caution">
    <text evidence="2">The sequence shown here is derived from an EMBL/GenBank/DDBJ whole genome shotgun (WGS) entry which is preliminary data.</text>
</comment>
<evidence type="ECO:0000256" key="1">
    <source>
        <dbReference type="SAM" id="MobiDB-lite"/>
    </source>
</evidence>
<reference evidence="3" key="1">
    <citation type="journal article" date="2016" name="Genome Biol. Evol.">
        <title>Comparative 'omics' of the Fusarium fujikuroi species complex highlights differences in genetic potential and metabolite synthesis.</title>
        <authorList>
            <person name="Niehaus E.-M."/>
            <person name="Muensterkoetter M."/>
            <person name="Proctor R.H."/>
            <person name="Brown D.W."/>
            <person name="Sharon A."/>
            <person name="Idan Y."/>
            <person name="Oren-Young L."/>
            <person name="Sieber C.M."/>
            <person name="Novak O."/>
            <person name="Pencik A."/>
            <person name="Tarkowska D."/>
            <person name="Hromadova K."/>
            <person name="Freeman S."/>
            <person name="Maymon M."/>
            <person name="Elazar M."/>
            <person name="Youssef S.A."/>
            <person name="El-Shabrawy E.S.M."/>
            <person name="Shalaby A.B.A."/>
            <person name="Houterman P."/>
            <person name="Brock N.L."/>
            <person name="Burkhardt I."/>
            <person name="Tsavkelova E.A."/>
            <person name="Dickschat J.S."/>
            <person name="Galuszka P."/>
            <person name="Gueldener U."/>
            <person name="Tudzynski B."/>
        </authorList>
    </citation>
    <scope>NUCLEOTIDE SEQUENCE [LARGE SCALE GENOMIC DNA]</scope>
    <source>
        <strain evidence="3">MRC7560</strain>
    </source>
</reference>